<evidence type="ECO:0000313" key="2">
    <source>
        <dbReference type="Proteomes" id="UP000284702"/>
    </source>
</evidence>
<organism evidence="1 2">
    <name type="scientific">Aphanomyces astaci</name>
    <name type="common">Crayfish plague agent</name>
    <dbReference type="NCBI Taxonomy" id="112090"/>
    <lineage>
        <taxon>Eukaryota</taxon>
        <taxon>Sar</taxon>
        <taxon>Stramenopiles</taxon>
        <taxon>Oomycota</taxon>
        <taxon>Saprolegniomycetes</taxon>
        <taxon>Saprolegniales</taxon>
        <taxon>Verrucalvaceae</taxon>
        <taxon>Aphanomyces</taxon>
    </lineage>
</organism>
<proteinExistence type="predicted"/>
<dbReference type="InterPro" id="IPR027417">
    <property type="entry name" value="P-loop_NTPase"/>
</dbReference>
<protein>
    <recommendedName>
        <fullName evidence="3">ABC transporter domain-containing protein</fullName>
    </recommendedName>
</protein>
<dbReference type="SUPFAM" id="SSF52540">
    <property type="entry name" value="P-loop containing nucleoside triphosphate hydrolases"/>
    <property type="match status" value="1"/>
</dbReference>
<evidence type="ECO:0008006" key="3">
    <source>
        <dbReference type="Google" id="ProtNLM"/>
    </source>
</evidence>
<name>A0A3R7X8N0_APHAT</name>
<dbReference type="Proteomes" id="UP000284702">
    <property type="component" value="Unassembled WGS sequence"/>
</dbReference>
<dbReference type="EMBL" id="MZMZ02000485">
    <property type="protein sequence ID" value="RQM30840.1"/>
    <property type="molecule type" value="Genomic_DNA"/>
</dbReference>
<dbReference type="AlphaFoldDB" id="A0A3R7X8N0"/>
<keyword evidence="2" id="KW-1185">Reference proteome</keyword>
<evidence type="ECO:0000313" key="1">
    <source>
        <dbReference type="EMBL" id="RQM30840.1"/>
    </source>
</evidence>
<sequence>MGETLRQQETPGEGQQIRNLRKVCFSGKVAVHGVQITCFLGHNDAGKTPLMSMLTRMILATVGMPKSMASGGLDTHVDTKIAKVGLSEKRPVVFSALSEE</sequence>
<gene>
    <name evidence="1" type="ORF">B5M09_008272</name>
</gene>
<accession>A0A3R7X8N0</accession>
<reference evidence="1" key="1">
    <citation type="submission" date="2018-07" db="EMBL/GenBank/DDBJ databases">
        <title>Annotation of Aphanomyces astaci genome assembly.</title>
        <authorList>
            <person name="Studholme D.J."/>
        </authorList>
    </citation>
    <scope>NUCLEOTIDE SEQUENCE [LARGE SCALE GENOMIC DNA]</scope>
    <source>
        <strain evidence="1">Pc</strain>
    </source>
</reference>
<comment type="caution">
    <text evidence="1">The sequence shown here is derived from an EMBL/GenBank/DDBJ whole genome shotgun (WGS) entry which is preliminary data.</text>
</comment>